<gene>
    <name evidence="1" type="ORF">RPERSI_LOCUS4804</name>
</gene>
<sequence>INKLDKKEELEIFFSDKVSTESEDDLYYNSWEDKSSLAIYLTEFMEGLNQDDQKISYNVGLKVTTKQQQEARELLVKNYDIITTDISKKGQTIG</sequence>
<organism evidence="1 2">
    <name type="scientific">Racocetra persica</name>
    <dbReference type="NCBI Taxonomy" id="160502"/>
    <lineage>
        <taxon>Eukaryota</taxon>
        <taxon>Fungi</taxon>
        <taxon>Fungi incertae sedis</taxon>
        <taxon>Mucoromycota</taxon>
        <taxon>Glomeromycotina</taxon>
        <taxon>Glomeromycetes</taxon>
        <taxon>Diversisporales</taxon>
        <taxon>Gigasporaceae</taxon>
        <taxon>Racocetra</taxon>
    </lineage>
</organism>
<evidence type="ECO:0000313" key="2">
    <source>
        <dbReference type="Proteomes" id="UP000789920"/>
    </source>
</evidence>
<evidence type="ECO:0000313" key="1">
    <source>
        <dbReference type="EMBL" id="CAG8572299.1"/>
    </source>
</evidence>
<reference evidence="1" key="1">
    <citation type="submission" date="2021-06" db="EMBL/GenBank/DDBJ databases">
        <authorList>
            <person name="Kallberg Y."/>
            <person name="Tangrot J."/>
            <person name="Rosling A."/>
        </authorList>
    </citation>
    <scope>NUCLEOTIDE SEQUENCE</scope>
    <source>
        <strain evidence="1">MA461A</strain>
    </source>
</reference>
<keyword evidence="2" id="KW-1185">Reference proteome</keyword>
<feature type="non-terminal residue" evidence="1">
    <location>
        <position position="1"/>
    </location>
</feature>
<protein>
    <submittedName>
        <fullName evidence="1">19204_t:CDS:1</fullName>
    </submittedName>
</protein>
<name>A0ACA9M6E7_9GLOM</name>
<dbReference type="EMBL" id="CAJVQC010006862">
    <property type="protein sequence ID" value="CAG8572299.1"/>
    <property type="molecule type" value="Genomic_DNA"/>
</dbReference>
<accession>A0ACA9M6E7</accession>
<comment type="caution">
    <text evidence="1">The sequence shown here is derived from an EMBL/GenBank/DDBJ whole genome shotgun (WGS) entry which is preliminary data.</text>
</comment>
<proteinExistence type="predicted"/>
<dbReference type="Proteomes" id="UP000789920">
    <property type="component" value="Unassembled WGS sequence"/>
</dbReference>